<protein>
    <recommendedName>
        <fullName evidence="4">Protein kinase domain-containing protein</fullName>
    </recommendedName>
</protein>
<dbReference type="PANTHER" id="PTHR11909">
    <property type="entry name" value="CASEIN KINASE-RELATED"/>
    <property type="match status" value="1"/>
</dbReference>
<evidence type="ECO:0000313" key="3">
    <source>
        <dbReference type="Proteomes" id="UP001177023"/>
    </source>
</evidence>
<feature type="compositionally biased region" description="Acidic residues" evidence="1">
    <location>
        <begin position="290"/>
        <end position="299"/>
    </location>
</feature>
<keyword evidence="3" id="KW-1185">Reference proteome</keyword>
<dbReference type="Gene3D" id="1.10.510.10">
    <property type="entry name" value="Transferase(Phosphotransferase) domain 1"/>
    <property type="match status" value="1"/>
</dbReference>
<dbReference type="AlphaFoldDB" id="A0AA36DEE2"/>
<evidence type="ECO:0000313" key="2">
    <source>
        <dbReference type="EMBL" id="CAJ0584769.1"/>
    </source>
</evidence>
<feature type="compositionally biased region" description="Acidic residues" evidence="1">
    <location>
        <begin position="249"/>
        <end position="259"/>
    </location>
</feature>
<feature type="region of interest" description="Disordered" evidence="1">
    <location>
        <begin position="208"/>
        <end position="363"/>
    </location>
</feature>
<name>A0AA36DEE2_9BILA</name>
<dbReference type="InterPro" id="IPR050235">
    <property type="entry name" value="CK1_Ser-Thr_kinase"/>
</dbReference>
<dbReference type="InterPro" id="IPR011009">
    <property type="entry name" value="Kinase-like_dom_sf"/>
</dbReference>
<sequence>MVNTGKEDERYEIQDILHYGEFGDIYRVRNTKSRQYHQLRTELVSPPETHQQYEALAALFQEFLLRDNGKQLWRFPTVVNAGQDDDFKFLVTKTLGRTVHEVRRYYVKKNFTAHDALHVITHMYFAIEYLHQLGYVHGNQQIPEPIALQCKEQFFQGGEKITNDFFEDTPKEMKALVPQIDALAFDHVPNYDAFRGVLTALREKLPQGKAPKWAGHSRTNVYPGPKRPTVKATKKKSKKKKGNQSREQTEDEEDEEEESQVNKKRKKKSVKKSQGKQLKRKASRENVSAEQEEGEEEDNYININLLRKAVASQEEADDESARKAKKAKRLKGQSSYSKLGGAGASSKTSMMGKPTSISGRNAE</sequence>
<evidence type="ECO:0008006" key="4">
    <source>
        <dbReference type="Google" id="ProtNLM"/>
    </source>
</evidence>
<proteinExistence type="predicted"/>
<dbReference type="EMBL" id="CATQJA010002700">
    <property type="protein sequence ID" value="CAJ0584769.1"/>
    <property type="molecule type" value="Genomic_DNA"/>
</dbReference>
<evidence type="ECO:0000256" key="1">
    <source>
        <dbReference type="SAM" id="MobiDB-lite"/>
    </source>
</evidence>
<feature type="non-terminal residue" evidence="2">
    <location>
        <position position="1"/>
    </location>
</feature>
<comment type="caution">
    <text evidence="2">The sequence shown here is derived from an EMBL/GenBank/DDBJ whole genome shotgun (WGS) entry which is preliminary data.</text>
</comment>
<reference evidence="2" key="1">
    <citation type="submission" date="2023-06" db="EMBL/GenBank/DDBJ databases">
        <authorList>
            <person name="Delattre M."/>
        </authorList>
    </citation>
    <scope>NUCLEOTIDE SEQUENCE</scope>
    <source>
        <strain evidence="2">AF72</strain>
    </source>
</reference>
<feature type="compositionally biased region" description="Polar residues" evidence="1">
    <location>
        <begin position="345"/>
        <end position="363"/>
    </location>
</feature>
<dbReference type="SUPFAM" id="SSF56112">
    <property type="entry name" value="Protein kinase-like (PK-like)"/>
    <property type="match status" value="1"/>
</dbReference>
<feature type="compositionally biased region" description="Basic residues" evidence="1">
    <location>
        <begin position="228"/>
        <end position="243"/>
    </location>
</feature>
<accession>A0AA36DEE2</accession>
<organism evidence="2 3">
    <name type="scientific">Mesorhabditis spiculigera</name>
    <dbReference type="NCBI Taxonomy" id="96644"/>
    <lineage>
        <taxon>Eukaryota</taxon>
        <taxon>Metazoa</taxon>
        <taxon>Ecdysozoa</taxon>
        <taxon>Nematoda</taxon>
        <taxon>Chromadorea</taxon>
        <taxon>Rhabditida</taxon>
        <taxon>Rhabditina</taxon>
        <taxon>Rhabditomorpha</taxon>
        <taxon>Rhabditoidea</taxon>
        <taxon>Rhabditidae</taxon>
        <taxon>Mesorhabditinae</taxon>
        <taxon>Mesorhabditis</taxon>
    </lineage>
</organism>
<feature type="compositionally biased region" description="Basic residues" evidence="1">
    <location>
        <begin position="262"/>
        <end position="282"/>
    </location>
</feature>
<dbReference type="Proteomes" id="UP001177023">
    <property type="component" value="Unassembled WGS sequence"/>
</dbReference>
<gene>
    <name evidence="2" type="ORF">MSPICULIGERA_LOCUS22811</name>
</gene>